<keyword evidence="4" id="KW-0653">Protein transport</keyword>
<feature type="compositionally biased region" description="Low complexity" evidence="9">
    <location>
        <begin position="43"/>
        <end position="66"/>
    </location>
</feature>
<dbReference type="AlphaFoldDB" id="W9QQ35"/>
<dbReference type="STRING" id="981085.W9QQ35"/>
<evidence type="ECO:0000256" key="5">
    <source>
        <dbReference type="ARBA" id="ARBA00022989"/>
    </source>
</evidence>
<protein>
    <submittedName>
        <fullName evidence="11">Uncharacterized protein</fullName>
    </submittedName>
</protein>
<dbReference type="InterPro" id="IPR032675">
    <property type="entry name" value="LRR_dom_sf"/>
</dbReference>
<keyword evidence="6" id="KW-0811">Translocation</keyword>
<dbReference type="Gene3D" id="1.20.1280.50">
    <property type="match status" value="1"/>
</dbReference>
<dbReference type="EMBL" id="KE343643">
    <property type="protein sequence ID" value="EXB37573.1"/>
    <property type="molecule type" value="Genomic_DNA"/>
</dbReference>
<dbReference type="Proteomes" id="UP000030645">
    <property type="component" value="Unassembled WGS sequence"/>
</dbReference>
<proteinExistence type="inferred from homology"/>
<evidence type="ECO:0000256" key="10">
    <source>
        <dbReference type="SAM" id="Phobius"/>
    </source>
</evidence>
<keyword evidence="5 10" id="KW-1133">Transmembrane helix</keyword>
<dbReference type="Pfam" id="PF03911">
    <property type="entry name" value="Sec61_beta"/>
    <property type="match status" value="1"/>
</dbReference>
<comment type="similarity">
    <text evidence="1">Belongs to the SEC61-beta family.</text>
</comment>
<dbReference type="GO" id="GO:0031146">
    <property type="term" value="P:SCF-dependent proteasomal ubiquitin-dependent protein catabolic process"/>
    <property type="evidence" value="ECO:0007669"/>
    <property type="project" value="TreeGrafter"/>
</dbReference>
<gene>
    <name evidence="11" type="ORF">L484_021777</name>
</gene>
<dbReference type="eggNOG" id="KOG3457">
    <property type="taxonomic scope" value="Eukaryota"/>
</dbReference>
<feature type="region of interest" description="Disordered" evidence="9">
    <location>
        <begin position="516"/>
        <end position="541"/>
    </location>
</feature>
<dbReference type="Gene3D" id="3.80.10.10">
    <property type="entry name" value="Ribonuclease Inhibitor"/>
    <property type="match status" value="3"/>
</dbReference>
<keyword evidence="12" id="KW-1185">Reference proteome</keyword>
<dbReference type="FunFam" id="3.80.10.10:FF:002340">
    <property type="entry name" value="Uncharacterized protein"/>
    <property type="match status" value="1"/>
</dbReference>
<dbReference type="SMART" id="SM00367">
    <property type="entry name" value="LRR_CC"/>
    <property type="match status" value="4"/>
</dbReference>
<evidence type="ECO:0000256" key="6">
    <source>
        <dbReference type="ARBA" id="ARBA00023010"/>
    </source>
</evidence>
<evidence type="ECO:0000256" key="8">
    <source>
        <dbReference type="ARBA" id="ARBA00037847"/>
    </source>
</evidence>
<reference evidence="12" key="1">
    <citation type="submission" date="2013-01" db="EMBL/GenBank/DDBJ databases">
        <title>Draft Genome Sequence of a Mulberry Tree, Morus notabilis C.K. Schneid.</title>
        <authorList>
            <person name="He N."/>
            <person name="Zhao S."/>
        </authorList>
    </citation>
    <scope>NUCLEOTIDE SEQUENCE</scope>
</reference>
<evidence type="ECO:0000256" key="2">
    <source>
        <dbReference type="ARBA" id="ARBA00022448"/>
    </source>
</evidence>
<dbReference type="GO" id="GO:0015031">
    <property type="term" value="P:protein transport"/>
    <property type="evidence" value="ECO:0007669"/>
    <property type="project" value="UniProtKB-KW"/>
</dbReference>
<evidence type="ECO:0000313" key="12">
    <source>
        <dbReference type="Proteomes" id="UP000030645"/>
    </source>
</evidence>
<dbReference type="InterPro" id="IPR016482">
    <property type="entry name" value="SecG/Sec61-beta/Sbh"/>
</dbReference>
<evidence type="ECO:0000256" key="3">
    <source>
        <dbReference type="ARBA" id="ARBA00022692"/>
    </source>
</evidence>
<dbReference type="SUPFAM" id="SSF52047">
    <property type="entry name" value="RNI-like"/>
    <property type="match status" value="2"/>
</dbReference>
<dbReference type="GO" id="GO:0012505">
    <property type="term" value="C:endomembrane system"/>
    <property type="evidence" value="ECO:0007669"/>
    <property type="project" value="UniProtKB-SubCell"/>
</dbReference>
<evidence type="ECO:0000256" key="9">
    <source>
        <dbReference type="SAM" id="MobiDB-lite"/>
    </source>
</evidence>
<dbReference type="PANTHER" id="PTHR13318:SF74">
    <property type="entry name" value="OS02G0658500 PROTEIN"/>
    <property type="match status" value="1"/>
</dbReference>
<dbReference type="GO" id="GO:0019005">
    <property type="term" value="C:SCF ubiquitin ligase complex"/>
    <property type="evidence" value="ECO:0007669"/>
    <property type="project" value="TreeGrafter"/>
</dbReference>
<sequence length="592" mass="64599">MSHSPERNSNAKPPLEKSSKLYQQQQQQQHEEALKHVISKMQLLHSAVSSSPSPSSPLSESDLSLPPLDPPAPDSTSLLSDELLLSIFSKLPLSQYSHNSLVCKRWLYLHGRLLQSLKILDWGFLDSGRVSDRFPNLTDIDLVHACIRSPRNSGILVTRKTVSLHLDSLFTPNDGGFIEEGDVLKSSVIDQGLGLIANWYPNLRRLVAIGASESGLRSVAEECQTLQELELHCCGDMALKGILQCRNLQIVKLIGCFGGFYGSVVSDIGLTILAQGCTRLVKLELCGCEGSYDGIKAIGQCCQMLEDLTLCDHRMEGGWLAALSYCMNLKTLKLKSCKNIDLCPGPDEHLGCCPTIEELHLQQCQVRDKQGMKALFSVCEAVRDVVFQDCWGLADDVFSIATICRRVKLISLEGCSLLTTAGLESVVLSWKELQRLRVVSCNNVKDVEVTPALASLFSILKELKWRPDSKSLLTSSLAGTGVGMKGVKIHDQAQSKPGDFSFYHSQSIQKMVLGGAAPPRGSAAATASMRRRRTTSSGASGGAAGTMLQFYTDDAPGLKISPNVVLIMSIGFIAFVAILHVMGKLYFVRRES</sequence>
<feature type="region of interest" description="Disordered" evidence="9">
    <location>
        <begin position="1"/>
        <end position="72"/>
    </location>
</feature>
<dbReference type="InterPro" id="IPR006553">
    <property type="entry name" value="Leu-rich_rpt_Cys-con_subtyp"/>
</dbReference>
<dbReference type="eggNOG" id="KOG1947">
    <property type="taxonomic scope" value="Eukaryota"/>
</dbReference>
<keyword evidence="7 10" id="KW-0472">Membrane</keyword>
<feature type="transmembrane region" description="Helical" evidence="10">
    <location>
        <begin position="564"/>
        <end position="587"/>
    </location>
</feature>
<evidence type="ECO:0000256" key="7">
    <source>
        <dbReference type="ARBA" id="ARBA00023136"/>
    </source>
</evidence>
<organism evidence="11 12">
    <name type="scientific">Morus notabilis</name>
    <dbReference type="NCBI Taxonomy" id="981085"/>
    <lineage>
        <taxon>Eukaryota</taxon>
        <taxon>Viridiplantae</taxon>
        <taxon>Streptophyta</taxon>
        <taxon>Embryophyta</taxon>
        <taxon>Tracheophyta</taxon>
        <taxon>Spermatophyta</taxon>
        <taxon>Magnoliopsida</taxon>
        <taxon>eudicotyledons</taxon>
        <taxon>Gunneridae</taxon>
        <taxon>Pentapetalae</taxon>
        <taxon>rosids</taxon>
        <taxon>fabids</taxon>
        <taxon>Rosales</taxon>
        <taxon>Moraceae</taxon>
        <taxon>Moreae</taxon>
        <taxon>Morus</taxon>
    </lineage>
</organism>
<evidence type="ECO:0000256" key="4">
    <source>
        <dbReference type="ARBA" id="ARBA00022927"/>
    </source>
</evidence>
<feature type="compositionally biased region" description="Low complexity" evidence="9">
    <location>
        <begin position="516"/>
        <end position="528"/>
    </location>
</feature>
<accession>W9QQ35</accession>
<dbReference type="PANTHER" id="PTHR13318">
    <property type="entry name" value="PARTNER OF PAIRED, ISOFORM B-RELATED"/>
    <property type="match status" value="1"/>
</dbReference>
<evidence type="ECO:0000313" key="11">
    <source>
        <dbReference type="EMBL" id="EXB37573.1"/>
    </source>
</evidence>
<keyword evidence="2" id="KW-0813">Transport</keyword>
<name>W9QQ35_9ROSA</name>
<evidence type="ECO:0000256" key="1">
    <source>
        <dbReference type="ARBA" id="ARBA00006103"/>
    </source>
</evidence>
<comment type="subcellular location">
    <subcellularLocation>
        <location evidence="8">Endomembrane system</location>
        <topology evidence="8">Single-pass membrane protein</topology>
    </subcellularLocation>
</comment>
<keyword evidence="3 10" id="KW-0812">Transmembrane</keyword>